<evidence type="ECO:0000313" key="5">
    <source>
        <dbReference type="Proteomes" id="UP000237347"/>
    </source>
</evidence>
<dbReference type="PANTHER" id="PTHR24177:SF103">
    <property type="entry name" value="PGG DOMAIN-CONTAINING PROTEIN"/>
    <property type="match status" value="1"/>
</dbReference>
<keyword evidence="1" id="KW-0040">ANK repeat</keyword>
<dbReference type="PANTHER" id="PTHR24177">
    <property type="entry name" value="CASKIN"/>
    <property type="match status" value="1"/>
</dbReference>
<dbReference type="Pfam" id="PF12796">
    <property type="entry name" value="Ank_2"/>
    <property type="match status" value="1"/>
</dbReference>
<organism evidence="4 5">
    <name type="scientific">Quercus suber</name>
    <name type="common">Cork oak</name>
    <dbReference type="NCBI Taxonomy" id="58331"/>
    <lineage>
        <taxon>Eukaryota</taxon>
        <taxon>Viridiplantae</taxon>
        <taxon>Streptophyta</taxon>
        <taxon>Embryophyta</taxon>
        <taxon>Tracheophyta</taxon>
        <taxon>Spermatophyta</taxon>
        <taxon>Magnoliopsida</taxon>
        <taxon>eudicotyledons</taxon>
        <taxon>Gunneridae</taxon>
        <taxon>Pentapetalae</taxon>
        <taxon>rosids</taxon>
        <taxon>fabids</taxon>
        <taxon>Fagales</taxon>
        <taxon>Fagaceae</taxon>
        <taxon>Quercus</taxon>
    </lineage>
</organism>
<dbReference type="Proteomes" id="UP000237347">
    <property type="component" value="Unassembled WGS sequence"/>
</dbReference>
<protein>
    <submittedName>
        <fullName evidence="4">Ankyrin repeat-containing protein</fullName>
    </submittedName>
</protein>
<dbReference type="InterPro" id="IPR026961">
    <property type="entry name" value="PGG_dom"/>
</dbReference>
<sequence length="735" mass="83892">MASKIEIQDADKCIIDQPWTPASSEDILETKIEISKMEMEWISDWLQEQDHIKKCEETSIFNLDKAQRRLFKSAVNGDWEDVLVQCEGQNWAFDVKVTKSDDTIFHLAAYNKREDIFERLLKLLPRGTDHEHIAMSALEKANMEGNTPLHIAASVGSKKMCRSIVERSRSSRALLSVLNNKGETPFFSAALHGHKDAFLYLASICNRVEGYFYSQRNDGDTILHCAISAEHYELSIIILDEYEHLVNVVNKDGNTPLHLLARKPSAFKSGSDLRWYEKIIYHFGVVVEVVQAADGVGLESDQCSHGEPEKKKEFLFQSNAKSDATPILIAAKNGISEMVKKTLKRDPMAMYDVDEKKKNIVLLSVEHKQPHVYELLLTLEKENIIKKSIFYEVDDEGNNALHLAAMKTEPEKKKEFLFQSNAKSDATPILIAAKNGISEMVKKTLKRDPMAMYDVDEKKKNIVLLSVEHKQPHVYELLLTLEKENIIKKSIFYEVDDEGNNALHLAAMKAEFDWPVPGGASQMQWEIRWYEYIQRSMPRRFPFLCNKKDQTPEVVFTENHVSVVTQGRDWLSSTSEACSVVAGLFVSITFSTATSVPDDVKDNKHVKASKIFAASSFLSFYTSLIAVVMFLSILTSGCKERDFRRALPWKLLLGLIAFYMSIASTLVSFTTGHFFIFRAQLKFVSSTSYIVTYLLVTMSSMAVFPLFFHLMWATFKNVPQRKYRVTIPHWLYLNE</sequence>
<keyword evidence="2" id="KW-1133">Transmembrane helix</keyword>
<dbReference type="PROSITE" id="PS50088">
    <property type="entry name" value="ANK_REPEAT"/>
    <property type="match status" value="1"/>
</dbReference>
<accession>A0AAW0LKT4</accession>
<comment type="caution">
    <text evidence="4">The sequence shown here is derived from an EMBL/GenBank/DDBJ whole genome shotgun (WGS) entry which is preliminary data.</text>
</comment>
<dbReference type="InterPro" id="IPR036770">
    <property type="entry name" value="Ankyrin_rpt-contain_sf"/>
</dbReference>
<feature type="transmembrane region" description="Helical" evidence="2">
    <location>
        <begin position="689"/>
        <end position="715"/>
    </location>
</feature>
<dbReference type="GO" id="GO:0016020">
    <property type="term" value="C:membrane"/>
    <property type="evidence" value="ECO:0007669"/>
    <property type="project" value="TreeGrafter"/>
</dbReference>
<name>A0AAW0LKT4_QUESU</name>
<dbReference type="SMART" id="SM00248">
    <property type="entry name" value="ANK"/>
    <property type="match status" value="6"/>
</dbReference>
<feature type="transmembrane region" description="Helical" evidence="2">
    <location>
        <begin position="651"/>
        <end position="677"/>
    </location>
</feature>
<dbReference type="PROSITE" id="PS50297">
    <property type="entry name" value="ANK_REP_REGION"/>
    <property type="match status" value="1"/>
</dbReference>
<evidence type="ECO:0000256" key="2">
    <source>
        <dbReference type="SAM" id="Phobius"/>
    </source>
</evidence>
<dbReference type="InterPro" id="IPR002110">
    <property type="entry name" value="Ankyrin_rpt"/>
</dbReference>
<evidence type="ECO:0000256" key="1">
    <source>
        <dbReference type="PROSITE-ProRule" id="PRU00023"/>
    </source>
</evidence>
<keyword evidence="2" id="KW-0472">Membrane</keyword>
<keyword evidence="5" id="KW-1185">Reference proteome</keyword>
<dbReference type="SUPFAM" id="SSF48403">
    <property type="entry name" value="Ankyrin repeat"/>
    <property type="match status" value="2"/>
</dbReference>
<evidence type="ECO:0000259" key="3">
    <source>
        <dbReference type="Pfam" id="PF13962"/>
    </source>
</evidence>
<proteinExistence type="predicted"/>
<evidence type="ECO:0000313" key="4">
    <source>
        <dbReference type="EMBL" id="KAK7851444.1"/>
    </source>
</evidence>
<feature type="transmembrane region" description="Helical" evidence="2">
    <location>
        <begin position="611"/>
        <end position="631"/>
    </location>
</feature>
<dbReference type="EMBL" id="PKMF04000087">
    <property type="protein sequence ID" value="KAK7851444.1"/>
    <property type="molecule type" value="Genomic_DNA"/>
</dbReference>
<feature type="repeat" description="ANK" evidence="1">
    <location>
        <begin position="144"/>
        <end position="168"/>
    </location>
</feature>
<gene>
    <name evidence="4" type="ORF">CFP56_041908</name>
</gene>
<dbReference type="Pfam" id="PF13962">
    <property type="entry name" value="PGG"/>
    <property type="match status" value="1"/>
</dbReference>
<keyword evidence="2" id="KW-0812">Transmembrane</keyword>
<dbReference type="Gene3D" id="1.25.40.20">
    <property type="entry name" value="Ankyrin repeat-containing domain"/>
    <property type="match status" value="4"/>
</dbReference>
<dbReference type="AlphaFoldDB" id="A0AAW0LKT4"/>
<reference evidence="4 5" key="1">
    <citation type="journal article" date="2018" name="Sci. Data">
        <title>The draft genome sequence of cork oak.</title>
        <authorList>
            <person name="Ramos A.M."/>
            <person name="Usie A."/>
            <person name="Barbosa P."/>
            <person name="Barros P.M."/>
            <person name="Capote T."/>
            <person name="Chaves I."/>
            <person name="Simoes F."/>
            <person name="Abreu I."/>
            <person name="Carrasquinho I."/>
            <person name="Faro C."/>
            <person name="Guimaraes J.B."/>
            <person name="Mendonca D."/>
            <person name="Nobrega F."/>
            <person name="Rodrigues L."/>
            <person name="Saibo N.J.M."/>
            <person name="Varela M.C."/>
            <person name="Egas C."/>
            <person name="Matos J."/>
            <person name="Miguel C.M."/>
            <person name="Oliveira M.M."/>
            <person name="Ricardo C.P."/>
            <person name="Goncalves S."/>
        </authorList>
    </citation>
    <scope>NUCLEOTIDE SEQUENCE [LARGE SCALE GENOMIC DNA]</scope>
    <source>
        <strain evidence="5">cv. HL8</strain>
    </source>
</reference>
<feature type="domain" description="PGG" evidence="3">
    <location>
        <begin position="569"/>
        <end position="675"/>
    </location>
</feature>